<accession>A0A848EA52</accession>
<dbReference type="CDD" id="cd00531">
    <property type="entry name" value="NTF2_like"/>
    <property type="match status" value="1"/>
</dbReference>
<dbReference type="InterPro" id="IPR032710">
    <property type="entry name" value="NTF2-like_dom_sf"/>
</dbReference>
<protein>
    <submittedName>
        <fullName evidence="2">SnoaL-like domain-containing protein</fullName>
    </submittedName>
</protein>
<evidence type="ECO:0000313" key="3">
    <source>
        <dbReference type="Proteomes" id="UP000548582"/>
    </source>
</evidence>
<evidence type="ECO:0000313" key="2">
    <source>
        <dbReference type="EMBL" id="NMJ40437.1"/>
    </source>
</evidence>
<proteinExistence type="predicted"/>
<dbReference type="InterPro" id="IPR037401">
    <property type="entry name" value="SnoaL-like"/>
</dbReference>
<feature type="domain" description="SnoaL-like" evidence="1">
    <location>
        <begin position="51"/>
        <end position="162"/>
    </location>
</feature>
<evidence type="ECO:0000259" key="1">
    <source>
        <dbReference type="Pfam" id="PF12680"/>
    </source>
</evidence>
<name>A0A848EA52_9PROT</name>
<dbReference type="NCBIfam" id="TIGR02096">
    <property type="entry name" value="ketosteroid isomerase-related protein"/>
    <property type="match status" value="1"/>
</dbReference>
<dbReference type="InterPro" id="IPR011721">
    <property type="entry name" value="CHP02096"/>
</dbReference>
<keyword evidence="3" id="KW-1185">Reference proteome</keyword>
<reference evidence="2 3" key="1">
    <citation type="submission" date="2020-03" db="EMBL/GenBank/DDBJ databases">
        <authorList>
            <person name="Sun Q."/>
        </authorList>
    </citation>
    <scope>NUCLEOTIDE SEQUENCE [LARGE SCALE GENOMIC DNA]</scope>
    <source>
        <strain evidence="2 3">JC162</strain>
    </source>
</reference>
<dbReference type="Gene3D" id="3.10.450.50">
    <property type="match status" value="1"/>
</dbReference>
<gene>
    <name evidence="2" type="ORF">GWK16_04235</name>
</gene>
<dbReference type="SUPFAM" id="SSF54427">
    <property type="entry name" value="NTF2-like"/>
    <property type="match status" value="1"/>
</dbReference>
<sequence>MEAQDDVLEARGLLRHGQSGGSGAGLCCGAPIGARPSTGKETALDTAANLIRAYLDAFNRGDRPAMLALLTEDVAHDVNQGGREVGREAFAAFMARMDRCYRERLVDIVVMAEPTGTRASAEFIVEGEYLATDEGLPPAAGQRYRLPAGAFYDIRDGRIARVTMHYNLQDWIRQVGG</sequence>
<comment type="caution">
    <text evidence="2">The sequence shown here is derived from an EMBL/GenBank/DDBJ whole genome shotgun (WGS) entry which is preliminary data.</text>
</comment>
<organism evidence="2 3">
    <name type="scientific">Neoroseomonas marina</name>
    <dbReference type="NCBI Taxonomy" id="1232220"/>
    <lineage>
        <taxon>Bacteria</taxon>
        <taxon>Pseudomonadati</taxon>
        <taxon>Pseudomonadota</taxon>
        <taxon>Alphaproteobacteria</taxon>
        <taxon>Acetobacterales</taxon>
        <taxon>Acetobacteraceae</taxon>
        <taxon>Neoroseomonas</taxon>
    </lineage>
</organism>
<dbReference type="AlphaFoldDB" id="A0A848EA52"/>
<dbReference type="EMBL" id="JABBKX010000001">
    <property type="protein sequence ID" value="NMJ40437.1"/>
    <property type="molecule type" value="Genomic_DNA"/>
</dbReference>
<dbReference type="Pfam" id="PF12680">
    <property type="entry name" value="SnoaL_2"/>
    <property type="match status" value="1"/>
</dbReference>
<dbReference type="Proteomes" id="UP000548582">
    <property type="component" value="Unassembled WGS sequence"/>
</dbReference>